<feature type="binding site" evidence="7">
    <location>
        <position position="173"/>
    </location>
    <ligand>
        <name>glyoxylate</name>
        <dbReference type="ChEBI" id="CHEBI:36655"/>
    </ligand>
</feature>
<organism evidence="9 12">
    <name type="scientific">Paraburkholderia ginsengiterrae</name>
    <dbReference type="NCBI Taxonomy" id="1462993"/>
    <lineage>
        <taxon>Bacteria</taxon>
        <taxon>Pseudomonadati</taxon>
        <taxon>Pseudomonadota</taxon>
        <taxon>Betaproteobacteria</taxon>
        <taxon>Burkholderiales</taxon>
        <taxon>Burkholderiaceae</taxon>
        <taxon>Paraburkholderia</taxon>
    </lineage>
</organism>
<evidence type="ECO:0000256" key="1">
    <source>
        <dbReference type="ARBA" id="ARBA00001917"/>
    </source>
</evidence>
<comment type="caution">
    <text evidence="9">The sequence shown here is derived from an EMBL/GenBank/DDBJ whole genome shotgun (WGS) entry which is preliminary data.</text>
</comment>
<feature type="binding site" evidence="7">
    <location>
        <position position="164"/>
    </location>
    <ligand>
        <name>FMN</name>
        <dbReference type="ChEBI" id="CHEBI:58210"/>
    </ligand>
</feature>
<evidence type="ECO:0000256" key="6">
    <source>
        <dbReference type="PIRSR" id="PIRSR000138-1"/>
    </source>
</evidence>
<dbReference type="PANTHER" id="PTHR10578">
    <property type="entry name" value="S -2-HYDROXY-ACID OXIDASE-RELATED"/>
    <property type="match status" value="1"/>
</dbReference>
<dbReference type="EMBL" id="LXJZ01000161">
    <property type="protein sequence ID" value="OAJ59080.1"/>
    <property type="molecule type" value="Genomic_DNA"/>
</dbReference>
<feature type="binding site" evidence="7">
    <location>
        <position position="32"/>
    </location>
    <ligand>
        <name>glyoxylate</name>
        <dbReference type="ChEBI" id="CHEBI:36655"/>
    </ligand>
</feature>
<feature type="domain" description="FMN hydroxy acid dehydrogenase" evidence="8">
    <location>
        <begin position="6"/>
        <end position="389"/>
    </location>
</feature>
<dbReference type="OrthoDB" id="9770452at2"/>
<evidence type="ECO:0000313" key="10">
    <source>
        <dbReference type="EMBL" id="OAJ59080.1"/>
    </source>
</evidence>
<feature type="binding site" evidence="7">
    <location>
        <begin position="338"/>
        <end position="339"/>
    </location>
    <ligand>
        <name>FMN</name>
        <dbReference type="ChEBI" id="CHEBI:58210"/>
    </ligand>
</feature>
<dbReference type="AlphaFoldDB" id="A0A1A9MZ79"/>
<dbReference type="STRING" id="1462993.A6V36_28975"/>
<dbReference type="InterPro" id="IPR000262">
    <property type="entry name" value="FMN-dep_DH"/>
</dbReference>
<dbReference type="InterPro" id="IPR012133">
    <property type="entry name" value="Alpha-hydoxy_acid_DH_FMN"/>
</dbReference>
<accession>A0A1A9MZ79</accession>
<dbReference type="GO" id="GO:0010181">
    <property type="term" value="F:FMN binding"/>
    <property type="evidence" value="ECO:0007669"/>
    <property type="project" value="InterPro"/>
</dbReference>
<evidence type="ECO:0000256" key="4">
    <source>
        <dbReference type="ARBA" id="ARBA00023002"/>
    </source>
</evidence>
<keyword evidence="3 7" id="KW-0288">FMN</keyword>
<feature type="binding site" evidence="7">
    <location>
        <begin position="85"/>
        <end position="87"/>
    </location>
    <ligand>
        <name>FMN</name>
        <dbReference type="ChEBI" id="CHEBI:58210"/>
    </ligand>
</feature>
<comment type="cofactor">
    <cofactor evidence="1">
        <name>FMN</name>
        <dbReference type="ChEBI" id="CHEBI:58210"/>
    </cofactor>
</comment>
<feature type="binding site" evidence="7">
    <location>
        <position position="284"/>
    </location>
    <ligand>
        <name>glyoxylate</name>
        <dbReference type="ChEBI" id="CHEBI:36655"/>
    </ligand>
</feature>
<dbReference type="InterPro" id="IPR037396">
    <property type="entry name" value="FMN_HAD"/>
</dbReference>
<sequence>MSLFYSSTRGFASVADYREAARRRLARIAFDYLDCGAEGGHTLARNRAAFAEVHFAPRVMEDVSCVSPAAPLCGYASAAPMVVGPTGLNGLFWPNADQVLARAAAARGIPFALSSASTSLLEDVRAAAPDGELWMQLYVQRDRRIAESIMRRAAEARYSTLLVTVDTPVHGKRDHDIRNGYRLPLPVTPKLMLDLLCHPHWALQIVRHGTPQLVNLAKSLGEAPDLQRQAQALARQMDLSLTWRDIAWLRRHWKGRVLIKGVMTVEDARLAQHHGADGVVLSNHGGRQLEGSLAPIEVLPAVAGALGASFDVFVDGGVRRGADVVKAVALGARGVLLGRAPLYGLAARGDAGVAHVLTLLYEEIVTTMTLLGCTSVETLHERIVDVPPQSLCAVCSSPPASRLLHS</sequence>
<dbReference type="RefSeq" id="WP_064267977.1">
    <property type="nucleotide sequence ID" value="NZ_LXJZ01000161.1"/>
</dbReference>
<dbReference type="GO" id="GO:0005886">
    <property type="term" value="C:plasma membrane"/>
    <property type="evidence" value="ECO:0007669"/>
    <property type="project" value="TreeGrafter"/>
</dbReference>
<evidence type="ECO:0000259" key="8">
    <source>
        <dbReference type="PROSITE" id="PS51349"/>
    </source>
</evidence>
<feature type="binding site" evidence="7">
    <location>
        <position position="282"/>
    </location>
    <ligand>
        <name>FMN</name>
        <dbReference type="ChEBI" id="CHEBI:58210"/>
    </ligand>
</feature>
<keyword evidence="2 7" id="KW-0285">Flavoprotein</keyword>
<gene>
    <name evidence="10" type="ORF">A6V36_28975</name>
    <name evidence="9" type="ORF">A6V37_09120</name>
</gene>
<comment type="similarity">
    <text evidence="5">Belongs to the FMN-dependent alpha-hydroxy acid dehydrogenase family.</text>
</comment>
<proteinExistence type="inferred from homology"/>
<dbReference type="GO" id="GO:0004459">
    <property type="term" value="F:L-lactate dehydrogenase (NAD+) activity"/>
    <property type="evidence" value="ECO:0007669"/>
    <property type="project" value="TreeGrafter"/>
</dbReference>
<reference evidence="11 12" key="1">
    <citation type="submission" date="2016-04" db="EMBL/GenBank/DDBJ databases">
        <title>Reclassification of Paraburkholderia panaciterrae (Farh et al. 2015) Dobritsa &amp; Samadpour 2016 as a later homotypic synonym of Paraburkholderia ginsengiterrae (Farh et al. 2015) Dobritsa &amp; Samadpour 2016.</title>
        <authorList>
            <person name="Dobritsa A.P."/>
            <person name="Kutumbaka K."/>
            <person name="Samadpour M."/>
        </authorList>
    </citation>
    <scope>NUCLEOTIDE SEQUENCE [LARGE SCALE GENOMIC DNA]</scope>
    <source>
        <strain evidence="9 12">DCY85</strain>
        <strain evidence="10 11">DCY85-1</strain>
    </source>
</reference>
<feature type="binding site" evidence="7">
    <location>
        <position position="138"/>
    </location>
    <ligand>
        <name>glyoxylate</name>
        <dbReference type="ChEBI" id="CHEBI:36655"/>
    </ligand>
</feature>
<evidence type="ECO:0000256" key="5">
    <source>
        <dbReference type="ARBA" id="ARBA00024042"/>
    </source>
</evidence>
<dbReference type="PANTHER" id="PTHR10578:SF107">
    <property type="entry name" value="2-HYDROXYACID OXIDASE 1"/>
    <property type="match status" value="1"/>
</dbReference>
<dbReference type="PROSITE" id="PS51349">
    <property type="entry name" value="FMN_HYDROXY_ACID_DH_2"/>
    <property type="match status" value="1"/>
</dbReference>
<dbReference type="GO" id="GO:0009060">
    <property type="term" value="P:aerobic respiration"/>
    <property type="evidence" value="ECO:0007669"/>
    <property type="project" value="TreeGrafter"/>
</dbReference>
<feature type="binding site" evidence="7">
    <location>
        <position position="287"/>
    </location>
    <ligand>
        <name>glyoxylate</name>
        <dbReference type="ChEBI" id="CHEBI:36655"/>
    </ligand>
</feature>
<dbReference type="PROSITE" id="PS00557">
    <property type="entry name" value="FMN_HYDROXY_ACID_DH_1"/>
    <property type="match status" value="1"/>
</dbReference>
<evidence type="ECO:0000313" key="11">
    <source>
        <dbReference type="Proteomes" id="UP000077961"/>
    </source>
</evidence>
<evidence type="ECO:0000256" key="2">
    <source>
        <dbReference type="ARBA" id="ARBA00022630"/>
    </source>
</evidence>
<feature type="binding site" evidence="7">
    <location>
        <position position="136"/>
    </location>
    <ligand>
        <name>FMN</name>
        <dbReference type="ChEBI" id="CHEBI:58210"/>
    </ligand>
</feature>
<evidence type="ECO:0000256" key="3">
    <source>
        <dbReference type="ARBA" id="ARBA00022643"/>
    </source>
</evidence>
<evidence type="ECO:0000313" key="12">
    <source>
        <dbReference type="Proteomes" id="UP000078116"/>
    </source>
</evidence>
<dbReference type="Proteomes" id="UP000078116">
    <property type="component" value="Unassembled WGS sequence"/>
</dbReference>
<feature type="binding site" evidence="7">
    <location>
        <begin position="315"/>
        <end position="319"/>
    </location>
    <ligand>
        <name>FMN</name>
        <dbReference type="ChEBI" id="CHEBI:58210"/>
    </ligand>
</feature>
<dbReference type="Gene3D" id="3.20.20.70">
    <property type="entry name" value="Aldolase class I"/>
    <property type="match status" value="1"/>
</dbReference>
<dbReference type="Pfam" id="PF01070">
    <property type="entry name" value="FMN_dh"/>
    <property type="match status" value="1"/>
</dbReference>
<dbReference type="PIRSF" id="PIRSF000138">
    <property type="entry name" value="Al-hdrx_acd_dh"/>
    <property type="match status" value="1"/>
</dbReference>
<keyword evidence="11" id="KW-1185">Reference proteome</keyword>
<evidence type="ECO:0000313" key="9">
    <source>
        <dbReference type="EMBL" id="OAJ53529.1"/>
    </source>
</evidence>
<name>A0A1A9MZ79_9BURK</name>
<feature type="active site" description="Proton acceptor" evidence="6">
    <location>
        <position position="284"/>
    </location>
</feature>
<dbReference type="FunFam" id="3.20.20.70:FF:000029">
    <property type="entry name" value="L-lactate dehydrogenase"/>
    <property type="match status" value="1"/>
</dbReference>
<keyword evidence="4" id="KW-0560">Oxidoreductase</keyword>
<feature type="binding site" evidence="7">
    <location>
        <position position="114"/>
    </location>
    <ligand>
        <name>FMN</name>
        <dbReference type="ChEBI" id="CHEBI:58210"/>
    </ligand>
</feature>
<dbReference type="Proteomes" id="UP000077961">
    <property type="component" value="Unassembled WGS sequence"/>
</dbReference>
<protein>
    <submittedName>
        <fullName evidence="9">Alpha-hydroxy-acid oxidizing enzyme</fullName>
    </submittedName>
</protein>
<feature type="binding site" evidence="7">
    <location>
        <position position="260"/>
    </location>
    <ligand>
        <name>glyoxylate</name>
        <dbReference type="ChEBI" id="CHEBI:36655"/>
    </ligand>
</feature>
<dbReference type="InterPro" id="IPR008259">
    <property type="entry name" value="FMN_hydac_DH_AS"/>
</dbReference>
<evidence type="ECO:0000256" key="7">
    <source>
        <dbReference type="PIRSR" id="PIRSR000138-2"/>
    </source>
</evidence>
<dbReference type="InterPro" id="IPR013785">
    <property type="entry name" value="Aldolase_TIM"/>
</dbReference>
<dbReference type="EMBL" id="LXKA01000360">
    <property type="protein sequence ID" value="OAJ53529.1"/>
    <property type="molecule type" value="Genomic_DNA"/>
</dbReference>
<dbReference type="SUPFAM" id="SSF51395">
    <property type="entry name" value="FMN-linked oxidoreductases"/>
    <property type="match status" value="1"/>
</dbReference>